<dbReference type="EMBL" id="JAERQM010000006">
    <property type="protein sequence ID" value="MBU8546142.1"/>
    <property type="molecule type" value="Genomic_DNA"/>
</dbReference>
<gene>
    <name evidence="3" type="ORF">JJQ90_20640</name>
</gene>
<comment type="caution">
    <text evidence="3">The sequence shown here is derived from an EMBL/GenBank/DDBJ whole genome shotgun (WGS) entry which is preliminary data.</text>
</comment>
<dbReference type="Pfam" id="PF01471">
    <property type="entry name" value="PG_binding_1"/>
    <property type="match status" value="1"/>
</dbReference>
<dbReference type="RefSeq" id="WP_216878146.1">
    <property type="nucleotide sequence ID" value="NZ_JAERQM010000006.1"/>
</dbReference>
<feature type="domain" description="Peptidase M15C" evidence="2">
    <location>
        <begin position="108"/>
        <end position="170"/>
    </location>
</feature>
<reference evidence="3 4" key="1">
    <citation type="submission" date="2021-01" db="EMBL/GenBank/DDBJ databases">
        <title>Roseomonas sp. nov, a bacterium isolated from an oil production mixture in Yumen Oilfield.</title>
        <authorList>
            <person name="Wu D."/>
        </authorList>
    </citation>
    <scope>NUCLEOTIDE SEQUENCE [LARGE SCALE GENOMIC DNA]</scope>
    <source>
        <strain evidence="3 4">ROY-5-3</strain>
    </source>
</reference>
<organism evidence="3 4">
    <name type="scientific">Falsiroseomonas oleicola</name>
    <dbReference type="NCBI Taxonomy" id="2801474"/>
    <lineage>
        <taxon>Bacteria</taxon>
        <taxon>Pseudomonadati</taxon>
        <taxon>Pseudomonadota</taxon>
        <taxon>Alphaproteobacteria</taxon>
        <taxon>Acetobacterales</taxon>
        <taxon>Roseomonadaceae</taxon>
        <taxon>Falsiroseomonas</taxon>
    </lineage>
</organism>
<evidence type="ECO:0000313" key="4">
    <source>
        <dbReference type="Proteomes" id="UP000689967"/>
    </source>
</evidence>
<dbReference type="Proteomes" id="UP000689967">
    <property type="component" value="Unassembled WGS sequence"/>
</dbReference>
<dbReference type="InterPro" id="IPR002477">
    <property type="entry name" value="Peptidoglycan-bd-like"/>
</dbReference>
<evidence type="ECO:0000313" key="3">
    <source>
        <dbReference type="EMBL" id="MBU8546142.1"/>
    </source>
</evidence>
<proteinExistence type="predicted"/>
<keyword evidence="4" id="KW-1185">Reference proteome</keyword>
<protein>
    <submittedName>
        <fullName evidence="3">M15 family metallopeptidase</fullName>
    </submittedName>
</protein>
<evidence type="ECO:0000259" key="2">
    <source>
        <dbReference type="Pfam" id="PF13539"/>
    </source>
</evidence>
<accession>A0ABS6HBP1</accession>
<feature type="domain" description="Peptidoglycan binding-like" evidence="1">
    <location>
        <begin position="201"/>
        <end position="254"/>
    </location>
</feature>
<dbReference type="Pfam" id="PF13539">
    <property type="entry name" value="Peptidase_M15_4"/>
    <property type="match status" value="1"/>
</dbReference>
<evidence type="ECO:0000259" key="1">
    <source>
        <dbReference type="Pfam" id="PF01471"/>
    </source>
</evidence>
<sequence length="294" mass="31652">MSLTDLVAVPEGINVLADGRRLQNAKQATMLALLGSPRADLNQDCQAVATPSLKALMVTSSVGPFRVTGLRPAVESLRAIMADIAAEQPAVYRALGSAGMLCVRYVRGSRTAISNHAWGTAIDLTIGGILDPYGDGKVQRGLVDIYPIFNRHEWFWGAAFSKEDGMHFEVSDGLIRSWLASGRFGSGLNPPETFLLSLGDRGDEVRYVQEALNLHEAGLLVDGIFGRETQAAIFRFQAREAIRLTGLVDGDTWSRVHVLRRDGGLKVLYADAAAPAVAQAKITPANKKAQAKPT</sequence>
<dbReference type="InterPro" id="IPR039561">
    <property type="entry name" value="Peptidase_M15C"/>
</dbReference>
<name>A0ABS6HBP1_9PROT</name>